<name>A0A2H0BVU7_9BACT</name>
<evidence type="ECO:0000313" key="3">
    <source>
        <dbReference type="Proteomes" id="UP000231246"/>
    </source>
</evidence>
<evidence type="ECO:0000256" key="1">
    <source>
        <dbReference type="SAM" id="MobiDB-lite"/>
    </source>
</evidence>
<dbReference type="Proteomes" id="UP000231246">
    <property type="component" value="Unassembled WGS sequence"/>
</dbReference>
<feature type="compositionally biased region" description="Basic and acidic residues" evidence="1">
    <location>
        <begin position="89"/>
        <end position="122"/>
    </location>
</feature>
<gene>
    <name evidence="2" type="ORF">COW99_02190</name>
</gene>
<feature type="region of interest" description="Disordered" evidence="1">
    <location>
        <begin position="1"/>
        <end position="55"/>
    </location>
</feature>
<dbReference type="EMBL" id="PCTA01000015">
    <property type="protein sequence ID" value="PIP61813.1"/>
    <property type="molecule type" value="Genomic_DNA"/>
</dbReference>
<dbReference type="AlphaFoldDB" id="A0A2H0BVU7"/>
<protein>
    <submittedName>
        <fullName evidence="2">Uncharacterized protein</fullName>
    </submittedName>
</protein>
<organism evidence="2 3">
    <name type="scientific">Candidatus Roizmanbacteria bacterium CG22_combo_CG10-13_8_21_14_all_38_20</name>
    <dbReference type="NCBI Taxonomy" id="1974862"/>
    <lineage>
        <taxon>Bacteria</taxon>
        <taxon>Candidatus Roizmaniibacteriota</taxon>
    </lineage>
</organism>
<feature type="compositionally biased region" description="Basic and acidic residues" evidence="1">
    <location>
        <begin position="22"/>
        <end position="33"/>
    </location>
</feature>
<sequence>MPGNVNRPAGFSPFSQVSGIQGEKDAEVGRRLEQGLVADPAKRQQQIGNLQQQKDQDWELKLEQMKAADKEKSEAEISTISAFIKEVANEERERHGEMRQRATEIREEKLSADAKKEQRESIMGELAQPTSKPKQGFMIKLLKKGQGAMAESKGAQTKGGG</sequence>
<comment type="caution">
    <text evidence="2">The sequence shown here is derived from an EMBL/GenBank/DDBJ whole genome shotgun (WGS) entry which is preliminary data.</text>
</comment>
<evidence type="ECO:0000313" key="2">
    <source>
        <dbReference type="EMBL" id="PIP61813.1"/>
    </source>
</evidence>
<reference evidence="2 3" key="1">
    <citation type="submission" date="2017-09" db="EMBL/GenBank/DDBJ databases">
        <title>Depth-based differentiation of microbial function through sediment-hosted aquifers and enrichment of novel symbionts in the deep terrestrial subsurface.</title>
        <authorList>
            <person name="Probst A.J."/>
            <person name="Ladd B."/>
            <person name="Jarett J.K."/>
            <person name="Geller-Mcgrath D.E."/>
            <person name="Sieber C.M."/>
            <person name="Emerson J.B."/>
            <person name="Anantharaman K."/>
            <person name="Thomas B.C."/>
            <person name="Malmstrom R."/>
            <person name="Stieglmeier M."/>
            <person name="Klingl A."/>
            <person name="Woyke T."/>
            <person name="Ryan C.M."/>
            <person name="Banfield J.F."/>
        </authorList>
    </citation>
    <scope>NUCLEOTIDE SEQUENCE [LARGE SCALE GENOMIC DNA]</scope>
    <source>
        <strain evidence="2">CG22_combo_CG10-13_8_21_14_all_38_20</strain>
    </source>
</reference>
<proteinExistence type="predicted"/>
<accession>A0A2H0BVU7</accession>
<feature type="compositionally biased region" description="Polar residues" evidence="1">
    <location>
        <begin position="43"/>
        <end position="53"/>
    </location>
</feature>
<feature type="region of interest" description="Disordered" evidence="1">
    <location>
        <begin position="89"/>
        <end position="136"/>
    </location>
</feature>